<feature type="transmembrane region" description="Helical" evidence="1">
    <location>
        <begin position="135"/>
        <end position="159"/>
    </location>
</feature>
<evidence type="ECO:0000313" key="3">
    <source>
        <dbReference type="Proteomes" id="UP000676310"/>
    </source>
</evidence>
<keyword evidence="1" id="KW-1133">Transmembrane helix</keyword>
<keyword evidence="1" id="KW-0812">Transmembrane</keyword>
<feature type="transmembrane region" description="Helical" evidence="1">
    <location>
        <begin position="243"/>
        <end position="261"/>
    </location>
</feature>
<dbReference type="PANTHER" id="PTHR34391">
    <property type="entry name" value="UPF0658 GOLGI APPARATUS MEMBRANE PROTEIN C1952.10C-RELATED"/>
    <property type="match status" value="1"/>
</dbReference>
<accession>A0A8J2I866</accession>
<feature type="transmembrane region" description="Helical" evidence="1">
    <location>
        <begin position="180"/>
        <end position="204"/>
    </location>
</feature>
<gene>
    <name evidence="2" type="ORF">ALTATR162_LOCUS5444</name>
</gene>
<sequence length="354" mass="40585">MVSWRPETRLEWAFFGTTAVQALTNITIQTVVLVVYLNWVNSVVYQVPLAYVTPLTLAVNSLGCLFQLILTLDAYRIKNHLQIFVQCVANICLSVLTVLQYGETRDAAARILLNHDMYGTPFADHDWPFWKKSSIGLMVCVVVTCACSAVMCGLARGLYREFSWALYQHVSPDKKTQNKYMVYQIYLVLLKITPYFVFAFIFIYDFIDVHYKEPEFSLTLSILPVTLIHVAIAVYCVRHERPIGMAFVLLLHAANITYLITRLLVLYGHSLLAKTLMKDEMVFYICVALVFSTSALVVGSICFFNFKKGLRPILLGQVQRKPRAHELEDDYYVQRLNYNVLPLADRESQRFALD</sequence>
<dbReference type="AlphaFoldDB" id="A0A8J2I866"/>
<reference evidence="2" key="1">
    <citation type="submission" date="2021-05" db="EMBL/GenBank/DDBJ databases">
        <authorList>
            <person name="Stam R."/>
        </authorList>
    </citation>
    <scope>NUCLEOTIDE SEQUENCE</scope>
    <source>
        <strain evidence="2">CS162</strain>
    </source>
</reference>
<organism evidence="2 3">
    <name type="scientific">Alternaria atra</name>
    <dbReference type="NCBI Taxonomy" id="119953"/>
    <lineage>
        <taxon>Eukaryota</taxon>
        <taxon>Fungi</taxon>
        <taxon>Dikarya</taxon>
        <taxon>Ascomycota</taxon>
        <taxon>Pezizomycotina</taxon>
        <taxon>Dothideomycetes</taxon>
        <taxon>Pleosporomycetidae</taxon>
        <taxon>Pleosporales</taxon>
        <taxon>Pleosporineae</taxon>
        <taxon>Pleosporaceae</taxon>
        <taxon>Alternaria</taxon>
        <taxon>Alternaria sect. Ulocladioides</taxon>
    </lineage>
</organism>
<feature type="transmembrane region" description="Helical" evidence="1">
    <location>
        <begin position="12"/>
        <end position="37"/>
    </location>
</feature>
<feature type="transmembrane region" description="Helical" evidence="1">
    <location>
        <begin position="83"/>
        <end position="102"/>
    </location>
</feature>
<proteinExistence type="predicted"/>
<evidence type="ECO:0000256" key="1">
    <source>
        <dbReference type="SAM" id="Phobius"/>
    </source>
</evidence>
<dbReference type="EMBL" id="CAJRGZ010000019">
    <property type="protein sequence ID" value="CAG5159161.1"/>
    <property type="molecule type" value="Genomic_DNA"/>
</dbReference>
<dbReference type="PANTHER" id="PTHR34391:SF1">
    <property type="entry name" value="UPF0658 GOLGI APPARATUS MEMBRANE PROTEIN C1952.10C-RELATED"/>
    <property type="match status" value="1"/>
</dbReference>
<dbReference type="GeneID" id="67017223"/>
<feature type="transmembrane region" description="Helical" evidence="1">
    <location>
        <begin position="49"/>
        <end position="71"/>
    </location>
</feature>
<name>A0A8J2I866_9PLEO</name>
<comment type="caution">
    <text evidence="2">The sequence shown here is derived from an EMBL/GenBank/DDBJ whole genome shotgun (WGS) entry which is preliminary data.</text>
</comment>
<dbReference type="Proteomes" id="UP000676310">
    <property type="component" value="Unassembled WGS sequence"/>
</dbReference>
<keyword evidence="3" id="KW-1185">Reference proteome</keyword>
<dbReference type="InterPro" id="IPR040410">
    <property type="entry name" value="UPF0658_Golgi"/>
</dbReference>
<dbReference type="OrthoDB" id="10252009at2759"/>
<feature type="transmembrane region" description="Helical" evidence="1">
    <location>
        <begin position="216"/>
        <end position="236"/>
    </location>
</feature>
<feature type="transmembrane region" description="Helical" evidence="1">
    <location>
        <begin position="281"/>
        <end position="306"/>
    </location>
</feature>
<keyword evidence="1" id="KW-0472">Membrane</keyword>
<protein>
    <submittedName>
        <fullName evidence="2">Uncharacterized protein</fullName>
    </submittedName>
</protein>
<evidence type="ECO:0000313" key="2">
    <source>
        <dbReference type="EMBL" id="CAG5159161.1"/>
    </source>
</evidence>
<dbReference type="RefSeq" id="XP_043168998.1">
    <property type="nucleotide sequence ID" value="XM_043313063.1"/>
</dbReference>
<dbReference type="GO" id="GO:0005794">
    <property type="term" value="C:Golgi apparatus"/>
    <property type="evidence" value="ECO:0007669"/>
    <property type="project" value="TreeGrafter"/>
</dbReference>